<evidence type="ECO:0000313" key="2">
    <source>
        <dbReference type="EMBL" id="CAE0243224.1"/>
    </source>
</evidence>
<dbReference type="AlphaFoldDB" id="A0A7S3D128"/>
<feature type="region of interest" description="Disordered" evidence="1">
    <location>
        <begin position="158"/>
        <end position="206"/>
    </location>
</feature>
<evidence type="ECO:0000256" key="1">
    <source>
        <dbReference type="SAM" id="MobiDB-lite"/>
    </source>
</evidence>
<proteinExistence type="predicted"/>
<name>A0A7S3D128_9EUKA</name>
<protein>
    <submittedName>
        <fullName evidence="2">Uncharacterized protein</fullName>
    </submittedName>
</protein>
<feature type="region of interest" description="Disordered" evidence="1">
    <location>
        <begin position="1"/>
        <end position="47"/>
    </location>
</feature>
<accession>A0A7S3D128</accession>
<sequence length="321" mass="34855">MAEQNDEKSEDGSREQREGKAGAKADNSEKRGEKRADKDGEGQSRDDLIQPELDELFALASMHFAWVMTPSQIDLFFSSLLKGMGKVLGRAFIPLSPFISTFFKRVSTLFRSSLEVTALPYSFKASKGCNGNTMWRERVVEVSGTTVRWRSASSMPVSTAFSSPISAPPSSPGRQGGGGQEGAKEGQSTTTTTTTTTATKQQGGGVWTRLRLRRVKAVYTAQDPSLKGRAPTPTSKEGGGWDSGSSEGVDPTHTVIVMEPADGSRLYKLRVKHAGEAAAIVRDMEARRKRVQFVQKYRAQLEKGGYAKEVRGVLNEGPAGR</sequence>
<dbReference type="EMBL" id="HBIB01008694">
    <property type="protein sequence ID" value="CAE0243224.1"/>
    <property type="molecule type" value="Transcribed_RNA"/>
</dbReference>
<organism evidence="2">
    <name type="scientific">Palpitomonas bilix</name>
    <dbReference type="NCBI Taxonomy" id="652834"/>
    <lineage>
        <taxon>Eukaryota</taxon>
        <taxon>Eukaryota incertae sedis</taxon>
    </lineage>
</organism>
<reference evidence="2" key="1">
    <citation type="submission" date="2021-01" db="EMBL/GenBank/DDBJ databases">
        <authorList>
            <person name="Corre E."/>
            <person name="Pelletier E."/>
            <person name="Niang G."/>
            <person name="Scheremetjew M."/>
            <person name="Finn R."/>
            <person name="Kale V."/>
            <person name="Holt S."/>
            <person name="Cochrane G."/>
            <person name="Meng A."/>
            <person name="Brown T."/>
            <person name="Cohen L."/>
        </authorList>
    </citation>
    <scope>NUCLEOTIDE SEQUENCE</scope>
    <source>
        <strain evidence="2">NIES-2562</strain>
    </source>
</reference>
<feature type="compositionally biased region" description="Low complexity" evidence="1">
    <location>
        <begin position="185"/>
        <end position="199"/>
    </location>
</feature>
<feature type="region of interest" description="Disordered" evidence="1">
    <location>
        <begin position="223"/>
        <end position="251"/>
    </location>
</feature>
<gene>
    <name evidence="2" type="ORF">PBIL07802_LOCUS5390</name>
</gene>